<organism evidence="1 2">
    <name type="scientific">Nepenthes gracilis</name>
    <name type="common">Slender pitcher plant</name>
    <dbReference type="NCBI Taxonomy" id="150966"/>
    <lineage>
        <taxon>Eukaryota</taxon>
        <taxon>Viridiplantae</taxon>
        <taxon>Streptophyta</taxon>
        <taxon>Embryophyta</taxon>
        <taxon>Tracheophyta</taxon>
        <taxon>Spermatophyta</taxon>
        <taxon>Magnoliopsida</taxon>
        <taxon>eudicotyledons</taxon>
        <taxon>Gunneridae</taxon>
        <taxon>Pentapetalae</taxon>
        <taxon>Caryophyllales</taxon>
        <taxon>Nepenthaceae</taxon>
        <taxon>Nepenthes</taxon>
    </lineage>
</organism>
<name>A0AAD3XSH9_NEPGR</name>
<proteinExistence type="predicted"/>
<keyword evidence="2" id="KW-1185">Reference proteome</keyword>
<evidence type="ECO:0000313" key="1">
    <source>
        <dbReference type="EMBL" id="GMH14984.1"/>
    </source>
</evidence>
<reference evidence="1" key="1">
    <citation type="submission" date="2023-05" db="EMBL/GenBank/DDBJ databases">
        <title>Nepenthes gracilis genome sequencing.</title>
        <authorList>
            <person name="Fukushima K."/>
        </authorList>
    </citation>
    <scope>NUCLEOTIDE SEQUENCE</scope>
    <source>
        <strain evidence="1">SING2019-196</strain>
    </source>
</reference>
<comment type="caution">
    <text evidence="1">The sequence shown here is derived from an EMBL/GenBank/DDBJ whole genome shotgun (WGS) entry which is preliminary data.</text>
</comment>
<sequence length="97" mass="11360">MNAKLNRVPDPRHPRLRVCNTRQRVKVCQRSLSDKIDSLSSKNDFHSHSCIPSQSFLVRLLNSGACEQSITMFAKIYRCVAWLKLMMFKFDITKRLF</sequence>
<evidence type="ECO:0000313" key="2">
    <source>
        <dbReference type="Proteomes" id="UP001279734"/>
    </source>
</evidence>
<dbReference type="Proteomes" id="UP001279734">
    <property type="component" value="Unassembled WGS sequence"/>
</dbReference>
<dbReference type="EMBL" id="BSYO01000014">
    <property type="protein sequence ID" value="GMH14984.1"/>
    <property type="molecule type" value="Genomic_DNA"/>
</dbReference>
<accession>A0AAD3XSH9</accession>
<gene>
    <name evidence="1" type="ORF">Nepgr_016825</name>
</gene>
<protein>
    <submittedName>
        <fullName evidence="1">Uncharacterized protein</fullName>
    </submittedName>
</protein>
<dbReference type="AlphaFoldDB" id="A0AAD3XSH9"/>